<dbReference type="EMBL" id="AP021906">
    <property type="protein sequence ID" value="BBP93123.1"/>
    <property type="molecule type" value="Genomic_DNA"/>
</dbReference>
<accession>A0A5S9MJ64</accession>
<evidence type="ECO:0000313" key="1">
    <source>
        <dbReference type="EMBL" id="BBP93123.1"/>
    </source>
</evidence>
<dbReference type="Proteomes" id="UP000464658">
    <property type="component" value="Chromosome"/>
</dbReference>
<sequence>MGLVIRPHTICYDLGFMWTLCEKKKAAKFDNYVSAFKNESRGDDE</sequence>
<protein>
    <submittedName>
        <fullName evidence="1">Uncharacterized protein</fullName>
    </submittedName>
</protein>
<reference evidence="1 2" key="1">
    <citation type="submission" date="2019-12" db="EMBL/GenBank/DDBJ databases">
        <title>Full genome sequence of a Bacillus safensis strain isolated from commercially available natto in Indonesia.</title>
        <authorList>
            <person name="Yoshida M."/>
            <person name="Uomi M."/>
            <person name="Waturangi D."/>
            <person name="Ekaputri J.J."/>
            <person name="Setiamarga D.H.E."/>
        </authorList>
    </citation>
    <scope>NUCLEOTIDE SEQUENCE [LARGE SCALE GENOMIC DNA]</scope>
    <source>
        <strain evidence="1 2">IDN1</strain>
    </source>
</reference>
<gene>
    <name evidence="1" type="ORF">BsIDN1_67410</name>
</gene>
<name>A0A5S9MJ64_BACIA</name>
<organism evidence="1 2">
    <name type="scientific">Bacillus safensis</name>
    <dbReference type="NCBI Taxonomy" id="561879"/>
    <lineage>
        <taxon>Bacteria</taxon>
        <taxon>Bacillati</taxon>
        <taxon>Bacillota</taxon>
        <taxon>Bacilli</taxon>
        <taxon>Bacillales</taxon>
        <taxon>Bacillaceae</taxon>
        <taxon>Bacillus</taxon>
    </lineage>
</organism>
<dbReference type="AlphaFoldDB" id="A0A5S9MJ64"/>
<evidence type="ECO:0000313" key="2">
    <source>
        <dbReference type="Proteomes" id="UP000464658"/>
    </source>
</evidence>
<proteinExistence type="predicted"/>